<organism evidence="14">
    <name type="scientific">Tomato mottle mosaic virus</name>
    <dbReference type="NCBI Taxonomy" id="1391702"/>
    <lineage>
        <taxon>Viruses</taxon>
        <taxon>Riboviria</taxon>
        <taxon>Orthornavirae</taxon>
        <taxon>Kitrinoviricota</taxon>
        <taxon>Alsuviricetes</taxon>
        <taxon>Martellivirales</taxon>
        <taxon>Virgaviridae</taxon>
        <taxon>Tobamovirus</taxon>
        <taxon>Tobamovirus maculatessellati</taxon>
    </lineage>
</organism>
<sequence length="268" mass="29819">MALTVSGKVRISEFIDLSKSERLLPSMFTHVKSVSVSKVDKVMVNEEDSLSEVNLLKGVKLIDGGYVCLAGLVVSGEWNLPDNCRGGVSICLVDKRMQRADEATLGSYYTGAAKKRFQFKIVPNYAITTKDAEKNIWQVLVNIRNVKMAGGFCPLSLEFVSVCIVYKNNIKLGLREKITRVDDAGPIELTEEVVDEFMESVPMSVRLAKFRTKSSKRGPKHNSNNTNERKGRSIFRKKQDQESYGVSDSLDNLIEDDTETSVAGSDSY</sequence>
<keyword evidence="9" id="KW-1037">Host cytoskeleton</keyword>
<protein>
    <recommendedName>
        <fullName evidence="4 12">Movement protein</fullName>
    </recommendedName>
    <alternativeName>
        <fullName evidence="11 12">Cell-to-cell transport protein</fullName>
    </alternativeName>
</protein>
<evidence type="ECO:0000256" key="10">
    <source>
        <dbReference type="ARBA" id="ARBA00023200"/>
    </source>
</evidence>
<evidence type="ECO:0000256" key="13">
    <source>
        <dbReference type="SAM" id="MobiDB-lite"/>
    </source>
</evidence>
<accession>A0A0C5B2M3</accession>
<keyword evidence="8" id="KW-1031">Host cell junction</keyword>
<dbReference type="PRINTS" id="PR00964">
    <property type="entry name" value="MOVEMENT"/>
</dbReference>
<dbReference type="GO" id="GO:0044219">
    <property type="term" value="C:host cell plasmodesma"/>
    <property type="evidence" value="ECO:0007669"/>
    <property type="project" value="UniProtKB-SubCell"/>
</dbReference>
<gene>
    <name evidence="12 14" type="primary">MP</name>
</gene>
<feature type="compositionally biased region" description="Basic and acidic residues" evidence="13">
    <location>
        <begin position="227"/>
        <end position="241"/>
    </location>
</feature>
<dbReference type="GO" id="GO:0046740">
    <property type="term" value="P:transport of virus in host, cell to cell"/>
    <property type="evidence" value="ECO:0007669"/>
    <property type="project" value="UniProtKB-KW"/>
</dbReference>
<comment type="subcellular location">
    <subcellularLocation>
        <location evidence="2">Host cell junction</location>
        <location evidence="2">Host plasmodesma</location>
    </subcellularLocation>
    <subcellularLocation>
        <location evidence="1">Host cytoplasm</location>
        <location evidence="1">Host cytoskeleton</location>
    </subcellularLocation>
</comment>
<evidence type="ECO:0000256" key="2">
    <source>
        <dbReference type="ARBA" id="ARBA00004621"/>
    </source>
</evidence>
<dbReference type="GO" id="GO:0003723">
    <property type="term" value="F:RNA binding"/>
    <property type="evidence" value="ECO:0007669"/>
    <property type="project" value="UniProtKB-KW"/>
</dbReference>
<keyword evidence="7 12" id="KW-0916">Viral movement protein</keyword>
<dbReference type="InterPro" id="IPR001022">
    <property type="entry name" value="TMV_movement"/>
</dbReference>
<dbReference type="Pfam" id="PF01107">
    <property type="entry name" value="MP"/>
    <property type="match status" value="1"/>
</dbReference>
<comment type="similarity">
    <text evidence="3 12">Belongs to the tobamovirus movement protein family.</text>
</comment>
<evidence type="ECO:0000256" key="12">
    <source>
        <dbReference type="RuleBase" id="RU004373"/>
    </source>
</evidence>
<keyword evidence="5 12" id="KW-0813">Transport</keyword>
<name>A0A0C5B2M3_9VIRU</name>
<evidence type="ECO:0000256" key="6">
    <source>
        <dbReference type="ARBA" id="ARBA00022884"/>
    </source>
</evidence>
<feature type="region of interest" description="Disordered" evidence="13">
    <location>
        <begin position="212"/>
        <end position="268"/>
    </location>
</feature>
<evidence type="ECO:0000256" key="8">
    <source>
        <dbReference type="ARBA" id="ARBA00023081"/>
    </source>
</evidence>
<dbReference type="EMBL" id="KP202857">
    <property type="protein sequence ID" value="AJL35116.1"/>
    <property type="molecule type" value="Genomic_RNA"/>
</dbReference>
<keyword evidence="6 12" id="KW-0694">RNA-binding</keyword>
<dbReference type="InterPro" id="IPR028919">
    <property type="entry name" value="Viral_movement"/>
</dbReference>
<evidence type="ECO:0000256" key="11">
    <source>
        <dbReference type="ARBA" id="ARBA00030527"/>
    </source>
</evidence>
<dbReference type="GO" id="GO:0044163">
    <property type="term" value="C:host cytoskeleton"/>
    <property type="evidence" value="ECO:0007669"/>
    <property type="project" value="UniProtKB-SubCell"/>
</dbReference>
<evidence type="ECO:0000256" key="1">
    <source>
        <dbReference type="ARBA" id="ARBA00004133"/>
    </source>
</evidence>
<evidence type="ECO:0000313" key="14">
    <source>
        <dbReference type="EMBL" id="AJL35116.1"/>
    </source>
</evidence>
<evidence type="ECO:0000256" key="9">
    <source>
        <dbReference type="ARBA" id="ARBA00023111"/>
    </source>
</evidence>
<keyword evidence="10" id="KW-1035">Host cytoplasm</keyword>
<evidence type="ECO:0000256" key="5">
    <source>
        <dbReference type="ARBA" id="ARBA00022448"/>
    </source>
</evidence>
<comment type="function">
    <text evidence="12">Transports viral genome to neighboring plant cells directly through plasmosdesmata, without any budding. The movement protein allows efficient cell to cell propagation, by bypassing the host cell wall barrier. Forms a ribonucleoprotein complex with viral RNA.</text>
</comment>
<reference evidence="14" key="1">
    <citation type="journal article" date="2015" name="Genome Announc.">
        <title>Complete genome sequence of a tomato mottle mosaic virus isolate from the United States.</title>
        <authorList>
            <person name="Fillmer K."/>
            <person name="Adkins S."/>
            <person name="Pongam P."/>
            <person name="D'Elia T."/>
        </authorList>
    </citation>
    <scope>NUCLEOTIDE SEQUENCE</scope>
    <source>
        <strain evidence="14">10-100</strain>
    </source>
</reference>
<evidence type="ECO:0000256" key="3">
    <source>
        <dbReference type="ARBA" id="ARBA00006984"/>
    </source>
</evidence>
<evidence type="ECO:0000256" key="7">
    <source>
        <dbReference type="ARBA" id="ARBA00023031"/>
    </source>
</evidence>
<proteinExistence type="inferred from homology"/>
<evidence type="ECO:0000256" key="4">
    <source>
        <dbReference type="ARBA" id="ARBA00014660"/>
    </source>
</evidence>